<keyword evidence="1" id="KW-1133">Transmembrane helix</keyword>
<comment type="caution">
    <text evidence="2">The sequence shown here is derived from an EMBL/GenBank/DDBJ whole genome shotgun (WGS) entry which is preliminary data.</text>
</comment>
<evidence type="ECO:0000313" key="3">
    <source>
        <dbReference type="Proteomes" id="UP001500751"/>
    </source>
</evidence>
<keyword evidence="1" id="KW-0812">Transmembrane</keyword>
<evidence type="ECO:0008006" key="4">
    <source>
        <dbReference type="Google" id="ProtNLM"/>
    </source>
</evidence>
<proteinExistence type="predicted"/>
<evidence type="ECO:0000256" key="1">
    <source>
        <dbReference type="SAM" id="Phobius"/>
    </source>
</evidence>
<organism evidence="2 3">
    <name type="scientific">Catenulispora yoronensis</name>
    <dbReference type="NCBI Taxonomy" id="450799"/>
    <lineage>
        <taxon>Bacteria</taxon>
        <taxon>Bacillati</taxon>
        <taxon>Actinomycetota</taxon>
        <taxon>Actinomycetes</taxon>
        <taxon>Catenulisporales</taxon>
        <taxon>Catenulisporaceae</taxon>
        <taxon>Catenulispora</taxon>
    </lineage>
</organism>
<accession>A0ABN2TLI8</accession>
<sequence length="159" mass="17353">MPAGTNFQTLVFGWLGVVALGWMAVAGHGPGVVIAGALAVLIAGWQVKLIVRVARKRPVVVLTADEVRIWNGSYAKWSEIVSVRIISRDAAGNRRAIDFKLRDPEAYVARSGLAVKRYAKSAMRQGRGPMWLPEQLFTVPLEEVVATMARVHPGLKVKP</sequence>
<keyword evidence="3" id="KW-1185">Reference proteome</keyword>
<dbReference type="EMBL" id="BAAAQN010000002">
    <property type="protein sequence ID" value="GAA2013545.1"/>
    <property type="molecule type" value="Genomic_DNA"/>
</dbReference>
<keyword evidence="1" id="KW-0472">Membrane</keyword>
<evidence type="ECO:0000313" key="2">
    <source>
        <dbReference type="EMBL" id="GAA2013545.1"/>
    </source>
</evidence>
<gene>
    <name evidence="2" type="ORF">GCM10009839_05380</name>
</gene>
<protein>
    <recommendedName>
        <fullName evidence="4">PH domain-containing protein</fullName>
    </recommendedName>
</protein>
<feature type="transmembrane region" description="Helical" evidence="1">
    <location>
        <begin position="7"/>
        <end position="25"/>
    </location>
</feature>
<name>A0ABN2TLI8_9ACTN</name>
<dbReference type="Proteomes" id="UP001500751">
    <property type="component" value="Unassembled WGS sequence"/>
</dbReference>
<reference evidence="2 3" key="1">
    <citation type="journal article" date="2019" name="Int. J. Syst. Evol. Microbiol.">
        <title>The Global Catalogue of Microorganisms (GCM) 10K type strain sequencing project: providing services to taxonomists for standard genome sequencing and annotation.</title>
        <authorList>
            <consortium name="The Broad Institute Genomics Platform"/>
            <consortium name="The Broad Institute Genome Sequencing Center for Infectious Disease"/>
            <person name="Wu L."/>
            <person name="Ma J."/>
        </authorList>
    </citation>
    <scope>NUCLEOTIDE SEQUENCE [LARGE SCALE GENOMIC DNA]</scope>
    <source>
        <strain evidence="2 3">JCM 16014</strain>
    </source>
</reference>
<feature type="transmembrane region" description="Helical" evidence="1">
    <location>
        <begin position="31"/>
        <end position="51"/>
    </location>
</feature>